<keyword evidence="3" id="KW-0808">Transferase</keyword>
<dbReference type="PANTHER" id="PTHR42878">
    <property type="entry name" value="TWO-COMPONENT HISTIDINE KINASE"/>
    <property type="match status" value="1"/>
</dbReference>
<accession>A0A239M514</accession>
<dbReference type="SUPFAM" id="SSF47384">
    <property type="entry name" value="Homodimeric domain of signal transducing histidine kinase"/>
    <property type="match status" value="1"/>
</dbReference>
<dbReference type="GO" id="GO:0005524">
    <property type="term" value="F:ATP binding"/>
    <property type="evidence" value="ECO:0007669"/>
    <property type="project" value="UniProtKB-KW"/>
</dbReference>
<keyword evidence="12" id="KW-1185">Reference proteome</keyword>
<keyword evidence="4" id="KW-0547">Nucleotide-binding</keyword>
<dbReference type="SMART" id="SM00387">
    <property type="entry name" value="HATPase_c"/>
    <property type="match status" value="1"/>
</dbReference>
<evidence type="ECO:0000256" key="2">
    <source>
        <dbReference type="ARBA" id="ARBA00012438"/>
    </source>
</evidence>
<name>A0A239M514_EKHLU</name>
<feature type="coiled-coil region" evidence="8">
    <location>
        <begin position="240"/>
        <end position="340"/>
    </location>
</feature>
<evidence type="ECO:0000259" key="10">
    <source>
        <dbReference type="PROSITE" id="PS50109"/>
    </source>
</evidence>
<organism evidence="11 12">
    <name type="scientific">Ekhidna lutea</name>
    <dbReference type="NCBI Taxonomy" id="447679"/>
    <lineage>
        <taxon>Bacteria</taxon>
        <taxon>Pseudomonadati</taxon>
        <taxon>Bacteroidota</taxon>
        <taxon>Cytophagia</taxon>
        <taxon>Cytophagales</taxon>
        <taxon>Reichenbachiellaceae</taxon>
        <taxon>Ekhidna</taxon>
    </lineage>
</organism>
<dbReference type="GO" id="GO:0000155">
    <property type="term" value="F:phosphorelay sensor kinase activity"/>
    <property type="evidence" value="ECO:0007669"/>
    <property type="project" value="InterPro"/>
</dbReference>
<dbReference type="InterPro" id="IPR011990">
    <property type="entry name" value="TPR-like_helical_dom_sf"/>
</dbReference>
<dbReference type="Gene3D" id="1.25.40.10">
    <property type="entry name" value="Tetratricopeptide repeat domain"/>
    <property type="match status" value="1"/>
</dbReference>
<reference evidence="11 12" key="1">
    <citation type="submission" date="2017-06" db="EMBL/GenBank/DDBJ databases">
        <authorList>
            <person name="Kim H.J."/>
            <person name="Triplett B.A."/>
        </authorList>
    </citation>
    <scope>NUCLEOTIDE SEQUENCE [LARGE SCALE GENOMIC DNA]</scope>
    <source>
        <strain evidence="11 12">DSM 19307</strain>
    </source>
</reference>
<dbReference type="Pfam" id="PF02518">
    <property type="entry name" value="HATPase_c"/>
    <property type="match status" value="1"/>
</dbReference>
<dbReference type="InterPro" id="IPR036097">
    <property type="entry name" value="HisK_dim/P_sf"/>
</dbReference>
<dbReference type="PRINTS" id="PR00344">
    <property type="entry name" value="BCTRLSENSOR"/>
</dbReference>
<keyword evidence="6" id="KW-0067">ATP-binding</keyword>
<gene>
    <name evidence="11" type="ORF">SAMN05421640_3619</name>
</gene>
<evidence type="ECO:0000313" key="11">
    <source>
        <dbReference type="EMBL" id="SNT37600.1"/>
    </source>
</evidence>
<dbReference type="InterPro" id="IPR004358">
    <property type="entry name" value="Sig_transdc_His_kin-like_C"/>
</dbReference>
<dbReference type="Gene3D" id="3.30.565.10">
    <property type="entry name" value="Histidine kinase-like ATPase, C-terminal domain"/>
    <property type="match status" value="1"/>
</dbReference>
<dbReference type="OrthoDB" id="9808408at2"/>
<dbReference type="GO" id="GO:0000156">
    <property type="term" value="F:phosphorelay response regulator activity"/>
    <property type="evidence" value="ECO:0007669"/>
    <property type="project" value="TreeGrafter"/>
</dbReference>
<dbReference type="Proteomes" id="UP000198393">
    <property type="component" value="Unassembled WGS sequence"/>
</dbReference>
<dbReference type="Pfam" id="PF13424">
    <property type="entry name" value="TPR_12"/>
    <property type="match status" value="1"/>
</dbReference>
<dbReference type="AlphaFoldDB" id="A0A239M514"/>
<dbReference type="RefSeq" id="WP_089358293.1">
    <property type="nucleotide sequence ID" value="NZ_FZPD01000007.1"/>
</dbReference>
<comment type="catalytic activity">
    <reaction evidence="1">
        <text>ATP + protein L-histidine = ADP + protein N-phospho-L-histidine.</text>
        <dbReference type="EC" id="2.7.13.3"/>
    </reaction>
</comment>
<dbReference type="PROSITE" id="PS50109">
    <property type="entry name" value="HIS_KIN"/>
    <property type="match status" value="1"/>
</dbReference>
<protein>
    <recommendedName>
        <fullName evidence="2">histidine kinase</fullName>
        <ecNumber evidence="2">2.7.13.3</ecNumber>
    </recommendedName>
</protein>
<dbReference type="InterPro" id="IPR036890">
    <property type="entry name" value="HATPase_C_sf"/>
</dbReference>
<proteinExistence type="predicted"/>
<sequence>MNYRKAVLVCVAFLHTAYLCFTQELSEETQSQLTHYEQALKVAQDEGKYDNAAGICGKVAYIYWDNRKYAEAISYFEKSIEYNEKVNNRNGVKSAYYNLGLLRIDNEQYVEALNDFNSGIAIAKELNQKNHVLSGLINAASVSQSLGQNQEAINLALEALDIAKEMENLNLTKRCYGILYESYQSVGNSEKSIEYFDLYSTVDRFLRNEQEKKVKEESERQVAVISSQKAQSDRDLLSSNQKLQVAKDSLQRAREITERQRLQLKLNEVTLREQEAQLENERLIRNGLIIITSLTFLFLVILYLQYRQKQKKNKLLSKQNDQITKQKEEIQKQGKNLSIKNEELSAVNKEKNLMMSMVAHDLKKPINDLTSLSQILEQYKDKLPEDFNHLVSVLKKSSSGYREMVHKILDAGAIESRKLNVVQEKLNVREVLEDNAQSQSLTAGKKSISFDLGNIPDNSFVKGDRIYLTQAIENVLYNAVKYSPEGSVIELGAAASNGESLEIFVKDHGPGITSEDQKYLFETFKPLKNGDMESTGLGLSISKKYIEAMSGAIRFESSEGEGTTFFMELPKWDS</sequence>
<evidence type="ECO:0000256" key="9">
    <source>
        <dbReference type="SAM" id="Phobius"/>
    </source>
</evidence>
<keyword evidence="5 11" id="KW-0418">Kinase</keyword>
<keyword evidence="9" id="KW-0472">Membrane</keyword>
<dbReference type="GO" id="GO:0030295">
    <property type="term" value="F:protein kinase activator activity"/>
    <property type="evidence" value="ECO:0007669"/>
    <property type="project" value="TreeGrafter"/>
</dbReference>
<dbReference type="GO" id="GO:0007234">
    <property type="term" value="P:osmosensory signaling via phosphorelay pathway"/>
    <property type="evidence" value="ECO:0007669"/>
    <property type="project" value="TreeGrafter"/>
</dbReference>
<evidence type="ECO:0000256" key="8">
    <source>
        <dbReference type="SAM" id="Coils"/>
    </source>
</evidence>
<evidence type="ECO:0000256" key="7">
    <source>
        <dbReference type="ARBA" id="ARBA00023012"/>
    </source>
</evidence>
<dbReference type="Gene3D" id="1.10.287.130">
    <property type="match status" value="1"/>
</dbReference>
<evidence type="ECO:0000256" key="1">
    <source>
        <dbReference type="ARBA" id="ARBA00000085"/>
    </source>
</evidence>
<keyword evidence="8" id="KW-0175">Coiled coil</keyword>
<evidence type="ECO:0000256" key="3">
    <source>
        <dbReference type="ARBA" id="ARBA00022679"/>
    </source>
</evidence>
<evidence type="ECO:0000256" key="5">
    <source>
        <dbReference type="ARBA" id="ARBA00022777"/>
    </source>
</evidence>
<feature type="domain" description="Histidine kinase" evidence="10">
    <location>
        <begin position="357"/>
        <end position="573"/>
    </location>
</feature>
<keyword evidence="7" id="KW-0902">Two-component regulatory system</keyword>
<dbReference type="SMART" id="SM00028">
    <property type="entry name" value="TPR"/>
    <property type="match status" value="3"/>
</dbReference>
<evidence type="ECO:0000313" key="12">
    <source>
        <dbReference type="Proteomes" id="UP000198393"/>
    </source>
</evidence>
<evidence type="ECO:0000256" key="4">
    <source>
        <dbReference type="ARBA" id="ARBA00022741"/>
    </source>
</evidence>
<keyword evidence="9" id="KW-0812">Transmembrane</keyword>
<dbReference type="SUPFAM" id="SSF48452">
    <property type="entry name" value="TPR-like"/>
    <property type="match status" value="1"/>
</dbReference>
<evidence type="ECO:0000256" key="6">
    <source>
        <dbReference type="ARBA" id="ARBA00022840"/>
    </source>
</evidence>
<dbReference type="SUPFAM" id="SSF55874">
    <property type="entry name" value="ATPase domain of HSP90 chaperone/DNA topoisomerase II/histidine kinase"/>
    <property type="match status" value="1"/>
</dbReference>
<dbReference type="EMBL" id="FZPD01000007">
    <property type="protein sequence ID" value="SNT37600.1"/>
    <property type="molecule type" value="Genomic_DNA"/>
</dbReference>
<dbReference type="InterPro" id="IPR050351">
    <property type="entry name" value="BphY/WalK/GraS-like"/>
</dbReference>
<dbReference type="PANTHER" id="PTHR42878:SF7">
    <property type="entry name" value="SENSOR HISTIDINE KINASE GLRK"/>
    <property type="match status" value="1"/>
</dbReference>
<dbReference type="InterPro" id="IPR019734">
    <property type="entry name" value="TPR_rpt"/>
</dbReference>
<feature type="transmembrane region" description="Helical" evidence="9">
    <location>
        <begin position="283"/>
        <end position="304"/>
    </location>
</feature>
<dbReference type="InterPro" id="IPR003594">
    <property type="entry name" value="HATPase_dom"/>
</dbReference>
<keyword evidence="9" id="KW-1133">Transmembrane helix</keyword>
<dbReference type="EC" id="2.7.13.3" evidence="2"/>
<dbReference type="InterPro" id="IPR005467">
    <property type="entry name" value="His_kinase_dom"/>
</dbReference>